<name>A0A7H0FZK4_9GAMM</name>
<dbReference type="RefSeq" id="WP_187712906.1">
    <property type="nucleotide sequence ID" value="NZ_CP060820.1"/>
</dbReference>
<keyword evidence="2" id="KW-1185">Reference proteome</keyword>
<sequence>MALSKTERARAALHAHAGAGLSLAERRVLILCDGQRNRDDLVALLGAGALSIIERLLQDGYLALESGATAVPRLATSAGQPVEATPAAPAPIVSVAPPARATSRRSLAASKMYLVDMLQLQRDPESVSLRAEIQTSPSEDELVYRMMKGLHHLQAVAAASYARRVGDRLAEILPEQHVSRLDQARAAWLQSAAAVA</sequence>
<proteinExistence type="predicted"/>
<reference evidence="1 2" key="1">
    <citation type="submission" date="2020-08" db="EMBL/GenBank/DDBJ databases">
        <title>Lysobacter sp. II4 sp. nov., isolated from soil.</title>
        <authorList>
            <person name="Woo C.Y."/>
            <person name="Kim J."/>
        </authorList>
    </citation>
    <scope>NUCLEOTIDE SEQUENCE [LARGE SCALE GENOMIC DNA]</scope>
    <source>
        <strain evidence="1 2">II4</strain>
    </source>
</reference>
<evidence type="ECO:0000313" key="2">
    <source>
        <dbReference type="Proteomes" id="UP000516018"/>
    </source>
</evidence>
<dbReference type="EMBL" id="CP060820">
    <property type="protein sequence ID" value="QNP41470.1"/>
    <property type="molecule type" value="Genomic_DNA"/>
</dbReference>
<dbReference type="AlphaFoldDB" id="A0A7H0FZK4"/>
<organism evidence="1 2">
    <name type="scientific">Agrilutibacter terrestris</name>
    <dbReference type="NCBI Taxonomy" id="2865112"/>
    <lineage>
        <taxon>Bacteria</taxon>
        <taxon>Pseudomonadati</taxon>
        <taxon>Pseudomonadota</taxon>
        <taxon>Gammaproteobacteria</taxon>
        <taxon>Lysobacterales</taxon>
        <taxon>Lysobacteraceae</taxon>
        <taxon>Agrilutibacter</taxon>
    </lineage>
</organism>
<evidence type="ECO:0000313" key="1">
    <source>
        <dbReference type="EMBL" id="QNP41470.1"/>
    </source>
</evidence>
<dbReference type="Proteomes" id="UP000516018">
    <property type="component" value="Chromosome"/>
</dbReference>
<gene>
    <name evidence="1" type="ORF">H8B22_04410</name>
</gene>
<protein>
    <submittedName>
        <fullName evidence="1">Uncharacterized protein</fullName>
    </submittedName>
</protein>
<accession>A0A7H0FZK4</accession>
<dbReference type="KEGG" id="lsx:H8B22_04410"/>